<keyword evidence="4" id="KW-1185">Reference proteome</keyword>
<organism evidence="3 4">
    <name type="scientific">Vulcanisaeta distributa (strain DSM 14429 / JCM 11212 / NBRC 100878 / IC-017)</name>
    <dbReference type="NCBI Taxonomy" id="572478"/>
    <lineage>
        <taxon>Archaea</taxon>
        <taxon>Thermoproteota</taxon>
        <taxon>Thermoprotei</taxon>
        <taxon>Thermoproteales</taxon>
        <taxon>Thermoproteaceae</taxon>
        <taxon>Vulcanisaeta</taxon>
    </lineage>
</organism>
<dbReference type="InterPro" id="IPR001482">
    <property type="entry name" value="T2SS/T4SS_dom"/>
</dbReference>
<dbReference type="Pfam" id="PF00437">
    <property type="entry name" value="T2SSE"/>
    <property type="match status" value="1"/>
</dbReference>
<reference evidence="3 4" key="1">
    <citation type="journal article" date="2010" name="Stand. Genomic Sci.">
        <title>Complete genome sequence of Vulcanisaeta distributa type strain (IC-017).</title>
        <authorList>
            <person name="Mavromatis K."/>
            <person name="Sikorski J."/>
            <person name="Pabst E."/>
            <person name="Teshima H."/>
            <person name="Lapidus A."/>
            <person name="Lucas S."/>
            <person name="Nolan M."/>
            <person name="Glavina Del Rio T."/>
            <person name="Cheng J.F."/>
            <person name="Bruce D."/>
            <person name="Goodwin L."/>
            <person name="Pitluck S."/>
            <person name="Liolios K."/>
            <person name="Ivanova N."/>
            <person name="Mikhailova N."/>
            <person name="Pati A."/>
            <person name="Chen A."/>
            <person name="Palaniappan K."/>
            <person name="Land M."/>
            <person name="Hauser L."/>
            <person name="Chang Y.J."/>
            <person name="Jeffries C.D."/>
            <person name="Rohde M."/>
            <person name="Spring S."/>
            <person name="Goker M."/>
            <person name="Wirth R."/>
            <person name="Woyke T."/>
            <person name="Bristow J."/>
            <person name="Eisen J.A."/>
            <person name="Markowitz V."/>
            <person name="Hugenholtz P."/>
            <person name="Klenk H.P."/>
            <person name="Kyrpides N.C."/>
        </authorList>
    </citation>
    <scope>NUCLEOTIDE SEQUENCE [LARGE SCALE GENOMIC DNA]</scope>
    <source>
        <strain evidence="4">DSM 14429 / JCM 11212 / NBRC 100878 / IC-017</strain>
    </source>
</reference>
<dbReference type="STRING" id="572478.Vdis_0908"/>
<dbReference type="SUPFAM" id="SSF52540">
    <property type="entry name" value="P-loop containing nucleoside triphosphate hydrolases"/>
    <property type="match status" value="1"/>
</dbReference>
<comment type="similarity">
    <text evidence="1">Belongs to the GSP E family.</text>
</comment>
<dbReference type="GO" id="GO:0016887">
    <property type="term" value="F:ATP hydrolysis activity"/>
    <property type="evidence" value="ECO:0007669"/>
    <property type="project" value="InterPro"/>
</dbReference>
<gene>
    <name evidence="3" type="ordered locus">Vdis_0908</name>
</gene>
<name>E1QPK2_VULDI</name>
<dbReference type="CDD" id="cd01130">
    <property type="entry name" value="VirB11-like_ATPase"/>
    <property type="match status" value="1"/>
</dbReference>
<dbReference type="EMBL" id="CP002100">
    <property type="protein sequence ID" value="ADN50298.1"/>
    <property type="molecule type" value="Genomic_DNA"/>
</dbReference>
<dbReference type="KEGG" id="vdi:Vdis_0908"/>
<dbReference type="PANTHER" id="PTHR30486">
    <property type="entry name" value="TWITCHING MOTILITY PROTEIN PILT"/>
    <property type="match status" value="1"/>
</dbReference>
<dbReference type="eggNOG" id="arCOG01817">
    <property type="taxonomic scope" value="Archaea"/>
</dbReference>
<dbReference type="PANTHER" id="PTHR30486:SF6">
    <property type="entry name" value="TYPE IV PILUS RETRACTATION ATPASE PILT"/>
    <property type="match status" value="1"/>
</dbReference>
<dbReference type="AlphaFoldDB" id="E1QPK2"/>
<dbReference type="HOGENOM" id="CLU_005379_2_2_2"/>
<protein>
    <submittedName>
        <fullName evidence="3">Type II secretion system protein E</fullName>
    </submittedName>
</protein>
<dbReference type="InterPro" id="IPR050921">
    <property type="entry name" value="T4SS_GSP_E_ATPase"/>
</dbReference>
<dbReference type="Proteomes" id="UP000006681">
    <property type="component" value="Chromosome"/>
</dbReference>
<dbReference type="Gene3D" id="3.40.50.300">
    <property type="entry name" value="P-loop containing nucleotide triphosphate hydrolases"/>
    <property type="match status" value="1"/>
</dbReference>
<feature type="domain" description="Bacterial type II secretion system protein E" evidence="2">
    <location>
        <begin position="180"/>
        <end position="339"/>
    </location>
</feature>
<proteinExistence type="inferred from homology"/>
<dbReference type="InterPro" id="IPR027417">
    <property type="entry name" value="P-loop_NTPase"/>
</dbReference>
<accession>E1QPK2</accession>
<evidence type="ECO:0000313" key="3">
    <source>
        <dbReference type="EMBL" id="ADN50298.1"/>
    </source>
</evidence>
<dbReference type="GeneID" id="9751837"/>
<evidence type="ECO:0000259" key="2">
    <source>
        <dbReference type="Pfam" id="PF00437"/>
    </source>
</evidence>
<evidence type="ECO:0000313" key="4">
    <source>
        <dbReference type="Proteomes" id="UP000006681"/>
    </source>
</evidence>
<dbReference type="Gene3D" id="3.30.450.380">
    <property type="match status" value="1"/>
</dbReference>
<evidence type="ECO:0000256" key="1">
    <source>
        <dbReference type="ARBA" id="ARBA00006611"/>
    </source>
</evidence>
<dbReference type="OrthoDB" id="33500at2157"/>
<dbReference type="RefSeq" id="WP_013336023.1">
    <property type="nucleotide sequence ID" value="NC_014537.1"/>
</dbReference>
<reference evidence="4" key="2">
    <citation type="journal article" date="2010" name="Stand. Genomic Sci.">
        <title>Complete genome sequence of Vulcanisaeta distributa type strain (IC-017T).</title>
        <authorList>
            <person name="Mavromatis K."/>
            <person name="Sikorski J."/>
            <person name="Pabst E."/>
            <person name="Teshima H."/>
            <person name="Lapidus A."/>
            <person name="Lucas S."/>
            <person name="Nolan M."/>
            <person name="Glavina Del Rio T."/>
            <person name="Cheng J."/>
            <person name="Bruce D."/>
            <person name="Goodwin L."/>
            <person name="Pitluck S."/>
            <person name="Liolios K."/>
            <person name="Ivanova N."/>
            <person name="Mikhailova N."/>
            <person name="Pati A."/>
            <person name="Chen A."/>
            <person name="Palaniappan K."/>
            <person name="Land M."/>
            <person name="Hauser L."/>
            <person name="Chang Y."/>
            <person name="Jeffries C."/>
            <person name="Rohde M."/>
            <person name="Spring S."/>
            <person name="Goker M."/>
            <person name="Wirth R."/>
            <person name="Woyke T."/>
            <person name="Bristow J."/>
            <person name="Eisen J."/>
            <person name="Markowitz V."/>
            <person name="Hugenholtz P."/>
            <person name="Klenk H."/>
            <person name="Kyrpides N."/>
        </authorList>
    </citation>
    <scope>NUCLEOTIDE SEQUENCE [LARGE SCALE GENOMIC DNA]</scope>
    <source>
        <strain evidence="4">DSM 14429 / JCM 11212 / NBRC 100878 / IC-017</strain>
    </source>
</reference>
<sequence>MGNYIVNVSIDGFNFRIPISIITKENTYYYIVKEPKCDSQCMDLKGKVIDFMRQRNMAILDAINEVLKDIGNKQLAESVIYYLLRDLRGYGPITVPLSDPNIEEVELNNWLHPITVVHRDLPGIRLMTNIRFNSEVEAKDFIMSISRRGLPRSVSLLKPYLETILPEGHRFTGTIGEITIGPTFSIRKFPPQPLTLEELIQRGTLKPSAAAYLWLIAELKGFIMISGPMSSGKTTLLSAIASKLPTYSKIVTIEDTPEIRLPHPHWVRMFTRESEDDRSRISMFDLVKLAVRYRPDYIIVGEVRGEEVHALFQASALGHGMLTTFHASTPEELLIRLTNPPLNVNVGNLQLLSSVVFMTIRNGKRIINNIVEPVIRNDTVEFKSILTSTGDIDIEKSVKLRTLSKAYGLDINEELMKRENILKNSYNSDYEIEEITLGK</sequence>